<evidence type="ECO:0000313" key="5">
    <source>
        <dbReference type="Proteomes" id="UP001519309"/>
    </source>
</evidence>
<sequence>MSRRTGVPLHTLRTYERRRLIPALPEHGEAQIRRVELVRALLEVGGLGELEALRILGLLDCSDTTLSRLLGAVQYSLPTAGSASDDGNWARAEERAHALARARNWRVSEHNPAWRTLIQSFVVMEWLGQEDLLRLLDAYAEALEKVAEAEVRLVVERPDPESAVTRMVTATVIGDTVIAALRRLVHEHAVSRLECSSAPTA</sequence>
<evidence type="ECO:0000313" key="3">
    <source>
        <dbReference type="EMBL" id="MBP2050794.1"/>
    </source>
</evidence>
<dbReference type="GO" id="GO:0003677">
    <property type="term" value="F:DNA binding"/>
    <property type="evidence" value="ECO:0007669"/>
    <property type="project" value="InterPro"/>
</dbReference>
<dbReference type="Proteomes" id="UP000092659">
    <property type="component" value="Chromosome"/>
</dbReference>
<dbReference type="GO" id="GO:0006355">
    <property type="term" value="P:regulation of DNA-templated transcription"/>
    <property type="evidence" value="ECO:0007669"/>
    <property type="project" value="InterPro"/>
</dbReference>
<dbReference type="OrthoDB" id="4189441at2"/>
<evidence type="ECO:0000313" key="4">
    <source>
        <dbReference type="Proteomes" id="UP000092659"/>
    </source>
</evidence>
<evidence type="ECO:0000313" key="2">
    <source>
        <dbReference type="EMBL" id="ANP48273.1"/>
    </source>
</evidence>
<proteinExistence type="predicted"/>
<feature type="domain" description="HTH merR-type" evidence="1">
    <location>
        <begin position="1"/>
        <end position="58"/>
    </location>
</feature>
<dbReference type="Proteomes" id="UP001519309">
    <property type="component" value="Unassembled WGS sequence"/>
</dbReference>
<accession>A0A1B1ANW6</accession>
<dbReference type="PROSITE" id="PS50937">
    <property type="entry name" value="HTH_MERR_2"/>
    <property type="match status" value="1"/>
</dbReference>
<dbReference type="EMBL" id="CP016279">
    <property type="protein sequence ID" value="ANP48273.1"/>
    <property type="molecule type" value="Genomic_DNA"/>
</dbReference>
<dbReference type="EMBL" id="JAGGLP010000007">
    <property type="protein sequence ID" value="MBP2050794.1"/>
    <property type="molecule type" value="Genomic_DNA"/>
</dbReference>
<organism evidence="2 4">
    <name type="scientific">Streptomyces griseochromogenes</name>
    <dbReference type="NCBI Taxonomy" id="68214"/>
    <lineage>
        <taxon>Bacteria</taxon>
        <taxon>Bacillati</taxon>
        <taxon>Actinomycetota</taxon>
        <taxon>Actinomycetes</taxon>
        <taxon>Kitasatosporales</taxon>
        <taxon>Streptomycetaceae</taxon>
        <taxon>Streptomyces</taxon>
    </lineage>
</organism>
<keyword evidence="5" id="KW-1185">Reference proteome</keyword>
<dbReference type="InterPro" id="IPR000551">
    <property type="entry name" value="MerR-type_HTH_dom"/>
</dbReference>
<dbReference type="SUPFAM" id="SSF46955">
    <property type="entry name" value="Putative DNA-binding domain"/>
    <property type="match status" value="1"/>
</dbReference>
<reference evidence="2 4" key="1">
    <citation type="submission" date="2016-06" db="EMBL/GenBank/DDBJ databases">
        <title>Complete genome sequence of Streptomyces griseochromogenes ATCC 14511, the Blasticidin S producer.</title>
        <authorList>
            <person name="Wu L."/>
        </authorList>
    </citation>
    <scope>NUCLEOTIDE SEQUENCE [LARGE SCALE GENOMIC DNA]</scope>
    <source>
        <strain evidence="2 4">ATCC 14511</strain>
    </source>
</reference>
<reference evidence="3 5" key="2">
    <citation type="submission" date="2021-03" db="EMBL/GenBank/DDBJ databases">
        <title>Genomic Encyclopedia of Type Strains, Phase IV (KMG-IV): sequencing the most valuable type-strain genomes for metagenomic binning, comparative biology and taxonomic classification.</title>
        <authorList>
            <person name="Goeker M."/>
        </authorList>
    </citation>
    <scope>NUCLEOTIDE SEQUENCE [LARGE SCALE GENOMIC DNA]</scope>
    <source>
        <strain evidence="3 5">DSM 40499</strain>
    </source>
</reference>
<dbReference type="Pfam" id="PF13411">
    <property type="entry name" value="MerR_1"/>
    <property type="match status" value="1"/>
</dbReference>
<dbReference type="STRING" id="68214.AVL59_00635"/>
<dbReference type="AlphaFoldDB" id="A0A1B1ANW6"/>
<dbReference type="InterPro" id="IPR009061">
    <property type="entry name" value="DNA-bd_dom_put_sf"/>
</dbReference>
<gene>
    <name evidence="2" type="ORF">AVL59_00635</name>
    <name evidence="3" type="ORF">J2Z21_003744</name>
</gene>
<dbReference type="KEGG" id="sgs:AVL59_00635"/>
<evidence type="ECO:0000259" key="1">
    <source>
        <dbReference type="PROSITE" id="PS50937"/>
    </source>
</evidence>
<dbReference type="RefSeq" id="WP_067299259.1">
    <property type="nucleotide sequence ID" value="NZ_CP016279.1"/>
</dbReference>
<protein>
    <recommendedName>
        <fullName evidence="1">HTH merR-type domain-containing protein</fullName>
    </recommendedName>
</protein>
<name>A0A1B1ANW6_9ACTN</name>